<accession>A0A368KN81</accession>
<reference evidence="3 4" key="1">
    <citation type="submission" date="2018-07" db="EMBL/GenBank/DDBJ databases">
        <title>Comparative genomes isolates from brazilian mangrove.</title>
        <authorList>
            <person name="De Araujo J.E."/>
            <person name="Taketani R.G."/>
            <person name="Silva M.C.P."/>
            <person name="Lourenco M.V."/>
            <person name="Oliveira V.M."/>
            <person name="Andreote F.D."/>
        </authorList>
    </citation>
    <scope>NUCLEOTIDE SEQUENCE [LARGE SCALE GENOMIC DNA]</scope>
    <source>
        <strain evidence="3 4">HEX PRIS-MGV</strain>
    </source>
</reference>
<feature type="transmembrane region" description="Helical" evidence="2">
    <location>
        <begin position="33"/>
        <end position="55"/>
    </location>
</feature>
<feature type="transmembrane region" description="Helical" evidence="2">
    <location>
        <begin position="62"/>
        <end position="80"/>
    </location>
</feature>
<dbReference type="RefSeq" id="WP_114370204.1">
    <property type="nucleotide sequence ID" value="NZ_QPEX01000034.1"/>
</dbReference>
<keyword evidence="2" id="KW-1133">Transmembrane helix</keyword>
<evidence type="ECO:0000256" key="1">
    <source>
        <dbReference type="SAM" id="MobiDB-lite"/>
    </source>
</evidence>
<dbReference type="EMBL" id="QPEX01000034">
    <property type="protein sequence ID" value="RCS44654.1"/>
    <property type="molecule type" value="Genomic_DNA"/>
</dbReference>
<feature type="transmembrane region" description="Helical" evidence="2">
    <location>
        <begin position="7"/>
        <end position="27"/>
    </location>
</feature>
<feature type="transmembrane region" description="Helical" evidence="2">
    <location>
        <begin position="145"/>
        <end position="169"/>
    </location>
</feature>
<protein>
    <submittedName>
        <fullName evidence="3">Uncharacterized protein</fullName>
    </submittedName>
</protein>
<feature type="region of interest" description="Disordered" evidence="1">
    <location>
        <begin position="177"/>
        <end position="200"/>
    </location>
</feature>
<comment type="caution">
    <text evidence="3">The sequence shown here is derived from an EMBL/GenBank/DDBJ whole genome shotgun (WGS) entry which is preliminary data.</text>
</comment>
<gene>
    <name evidence="3" type="ORF">DTL42_17175</name>
</gene>
<dbReference type="AlphaFoldDB" id="A0A368KN81"/>
<dbReference type="Proteomes" id="UP000253562">
    <property type="component" value="Unassembled WGS sequence"/>
</dbReference>
<keyword evidence="2" id="KW-0812">Transmembrane</keyword>
<sequence length="200" mass="21600">MKMPRLVYGVKSLVAFMAFSCVALASLAFPSEWIALCWTTVLSALVLLGICFSIASDGLCRTYWMSATLVIVACMLLPDVDSVTATNHSKPITFILFDNIFTLVHAPREDKGGPVEHKIANPFGGPTINVITGQTVHGDSRREPFIAIGQVLSLIVIAHGFGVLAMFIAEARTSESLERQSVECDSPRLSDRGQGRDNGS</sequence>
<evidence type="ECO:0000256" key="2">
    <source>
        <dbReference type="SAM" id="Phobius"/>
    </source>
</evidence>
<evidence type="ECO:0000313" key="3">
    <source>
        <dbReference type="EMBL" id="RCS44654.1"/>
    </source>
</evidence>
<proteinExistence type="predicted"/>
<evidence type="ECO:0000313" key="4">
    <source>
        <dbReference type="Proteomes" id="UP000253562"/>
    </source>
</evidence>
<name>A0A368KN81_9BACT</name>
<organism evidence="3 4">
    <name type="scientific">Bremerella cremea</name>
    <dbReference type="NCBI Taxonomy" id="1031537"/>
    <lineage>
        <taxon>Bacteria</taxon>
        <taxon>Pseudomonadati</taxon>
        <taxon>Planctomycetota</taxon>
        <taxon>Planctomycetia</taxon>
        <taxon>Pirellulales</taxon>
        <taxon>Pirellulaceae</taxon>
        <taxon>Bremerella</taxon>
    </lineage>
</organism>
<keyword evidence="2" id="KW-0472">Membrane</keyword>